<dbReference type="PROSITE" id="PS51168">
    <property type="entry name" value="CHORISMATE_MUT_2"/>
    <property type="match status" value="1"/>
</dbReference>
<dbReference type="InterPro" id="IPR036979">
    <property type="entry name" value="CM_dom_sf"/>
</dbReference>
<dbReference type="EMBL" id="CP042905">
    <property type="protein sequence ID" value="QEE17849.1"/>
    <property type="molecule type" value="Genomic_DNA"/>
</dbReference>
<name>A0A5B9DEU4_9ARCH</name>
<feature type="domain" description="Chorismate mutase" evidence="1">
    <location>
        <begin position="1"/>
        <end position="84"/>
    </location>
</feature>
<dbReference type="InterPro" id="IPR002701">
    <property type="entry name" value="CM_II_prokaryot"/>
</dbReference>
<dbReference type="Pfam" id="PF01817">
    <property type="entry name" value="CM_2"/>
    <property type="match status" value="1"/>
</dbReference>
<gene>
    <name evidence="2" type="ORF">DSAG12_03687</name>
</gene>
<dbReference type="AlphaFoldDB" id="A0A5B9DEU4"/>
<sequence length="84" mass="10066">MEDIDELRRKIDKIDYKLVNLINERATISKLIGELKKKKLISVIQEEREKIIYERIENNSKIISKEDIGKIWKEIINVCRKIQV</sequence>
<reference evidence="2" key="1">
    <citation type="journal article" date="2020" name="Nature">
        <title>Isolation of an archaeon at the prokaryote-eukaryote interface.</title>
        <authorList>
            <person name="Imachi H."/>
            <person name="Nobu M.K."/>
            <person name="Nakahara N."/>
            <person name="Morono Y."/>
            <person name="Ogawara M."/>
            <person name="Takaki Y."/>
            <person name="Takano Y."/>
            <person name="Uematsu K."/>
            <person name="Ikuta T."/>
            <person name="Ito M."/>
            <person name="Matsui Y."/>
            <person name="Miyazaki M."/>
            <person name="Murata K."/>
            <person name="Saito Y."/>
            <person name="Sakai S."/>
            <person name="Song C."/>
            <person name="Tasumi E."/>
            <person name="Yamanaka Y."/>
            <person name="Yamaguchi T."/>
            <person name="Kamagata Y."/>
            <person name="Tamaki H."/>
            <person name="Takai K."/>
        </authorList>
    </citation>
    <scope>NUCLEOTIDE SEQUENCE [LARGE SCALE GENOMIC DNA]</scope>
    <source>
        <strain evidence="2">MK-D1</strain>
    </source>
</reference>
<dbReference type="SUPFAM" id="SSF48600">
    <property type="entry name" value="Chorismate mutase II"/>
    <property type="match status" value="1"/>
</dbReference>
<organism evidence="2">
    <name type="scientific">Promethearchaeum syntrophicum</name>
    <dbReference type="NCBI Taxonomy" id="2594042"/>
    <lineage>
        <taxon>Archaea</taxon>
        <taxon>Promethearchaeati</taxon>
        <taxon>Promethearchaeota</taxon>
        <taxon>Promethearchaeia</taxon>
        <taxon>Promethearchaeales</taxon>
        <taxon>Promethearchaeaceae</taxon>
        <taxon>Promethearchaeum</taxon>
    </lineage>
</organism>
<proteinExistence type="predicted"/>
<evidence type="ECO:0000313" key="2">
    <source>
        <dbReference type="EMBL" id="QEE17849.1"/>
    </source>
</evidence>
<dbReference type="SMART" id="SM00830">
    <property type="entry name" value="CM_2"/>
    <property type="match status" value="1"/>
</dbReference>
<dbReference type="InterPro" id="IPR036263">
    <property type="entry name" value="Chorismate_II_sf"/>
</dbReference>
<dbReference type="Gene3D" id="1.20.59.10">
    <property type="entry name" value="Chorismate mutase"/>
    <property type="match status" value="1"/>
</dbReference>
<dbReference type="GO" id="GO:0004106">
    <property type="term" value="F:chorismate mutase activity"/>
    <property type="evidence" value="ECO:0007669"/>
    <property type="project" value="InterPro"/>
</dbReference>
<accession>A0A5B9DEU4</accession>
<dbReference type="GO" id="GO:0046417">
    <property type="term" value="P:chorismate metabolic process"/>
    <property type="evidence" value="ECO:0007669"/>
    <property type="project" value="InterPro"/>
</dbReference>
<evidence type="ECO:0000259" key="1">
    <source>
        <dbReference type="PROSITE" id="PS51168"/>
    </source>
</evidence>
<protein>
    <recommendedName>
        <fullName evidence="1">Chorismate mutase domain-containing protein</fullName>
    </recommendedName>
</protein>